<gene>
    <name evidence="2" type="ORF">GLX28_15305</name>
</gene>
<protein>
    <recommendedName>
        <fullName evidence="1">HD-GYP domain-containing protein</fullName>
    </recommendedName>
</protein>
<evidence type="ECO:0000313" key="3">
    <source>
        <dbReference type="Proteomes" id="UP000430519"/>
    </source>
</evidence>
<dbReference type="PROSITE" id="PS51832">
    <property type="entry name" value="HD_GYP"/>
    <property type="match status" value="1"/>
</dbReference>
<accession>A0A6I4YPR7</accession>
<dbReference type="Gene3D" id="1.10.3210.10">
    <property type="entry name" value="Hypothetical protein af1432"/>
    <property type="match status" value="1"/>
</dbReference>
<dbReference type="SUPFAM" id="SSF109604">
    <property type="entry name" value="HD-domain/PDEase-like"/>
    <property type="match status" value="1"/>
</dbReference>
<keyword evidence="3" id="KW-1185">Reference proteome</keyword>
<proteinExistence type="predicted"/>
<reference evidence="2 3" key="1">
    <citation type="submission" date="2019-11" db="EMBL/GenBank/DDBJ databases">
        <title>Genome sequence of Deinococcus xianganensis Y35, AI-2 producing algicidal bacterium, isolated from lake water.</title>
        <authorList>
            <person name="Li Y."/>
        </authorList>
    </citation>
    <scope>NUCLEOTIDE SEQUENCE [LARGE SCALE GENOMIC DNA]</scope>
    <source>
        <strain evidence="2 3">Y35</strain>
    </source>
</reference>
<organism evidence="2 3">
    <name type="scientific">Deinococcus xianganensis</name>
    <dbReference type="NCBI Taxonomy" id="1507289"/>
    <lineage>
        <taxon>Bacteria</taxon>
        <taxon>Thermotogati</taxon>
        <taxon>Deinococcota</taxon>
        <taxon>Deinococci</taxon>
        <taxon>Deinococcales</taxon>
        <taxon>Deinococcaceae</taxon>
        <taxon>Deinococcus</taxon>
    </lineage>
</organism>
<dbReference type="InterPro" id="IPR037522">
    <property type="entry name" value="HD_GYP_dom"/>
</dbReference>
<evidence type="ECO:0000313" key="2">
    <source>
        <dbReference type="EMBL" id="MXV20997.1"/>
    </source>
</evidence>
<dbReference type="InterPro" id="IPR052020">
    <property type="entry name" value="Cyclic_di-GMP/3'3'-cGAMP_PDE"/>
</dbReference>
<dbReference type="Proteomes" id="UP000430519">
    <property type="component" value="Unassembled WGS sequence"/>
</dbReference>
<feature type="domain" description="HD-GYP" evidence="1">
    <location>
        <begin position="1"/>
        <end position="49"/>
    </location>
</feature>
<dbReference type="EMBL" id="WVHK01000067">
    <property type="protein sequence ID" value="MXV20997.1"/>
    <property type="molecule type" value="Genomic_DNA"/>
</dbReference>
<dbReference type="AlphaFoldDB" id="A0A6I4YPR7"/>
<dbReference type="PANTHER" id="PTHR45228">
    <property type="entry name" value="CYCLIC DI-GMP PHOSPHODIESTERASE TM_0186-RELATED"/>
    <property type="match status" value="1"/>
</dbReference>
<comment type="caution">
    <text evidence="2">The sequence shown here is derived from an EMBL/GenBank/DDBJ whole genome shotgun (WGS) entry which is preliminary data.</text>
</comment>
<name>A0A6I4YPR7_9DEIO</name>
<evidence type="ECO:0000259" key="1">
    <source>
        <dbReference type="PROSITE" id="PS51832"/>
    </source>
</evidence>
<sequence>MFDALTSPRAYKHAWTPGDALHFVQQGSGTHFDPQVVQALTQVLGHHAA</sequence>